<evidence type="ECO:0000259" key="2">
    <source>
        <dbReference type="Pfam" id="PF08486"/>
    </source>
</evidence>
<evidence type="ECO:0000256" key="1">
    <source>
        <dbReference type="ARBA" id="ARBA00022729"/>
    </source>
</evidence>
<protein>
    <submittedName>
        <fullName evidence="3">SpoIID/LytB domain-containing protein</fullName>
    </submittedName>
</protein>
<keyword evidence="1" id="KW-0732">Signal</keyword>
<keyword evidence="4" id="KW-1185">Reference proteome</keyword>
<dbReference type="Pfam" id="PF08486">
    <property type="entry name" value="SpoIID"/>
    <property type="match status" value="1"/>
</dbReference>
<dbReference type="InterPro" id="IPR013517">
    <property type="entry name" value="FG-GAP"/>
</dbReference>
<dbReference type="PANTHER" id="PTHR44103:SF1">
    <property type="entry name" value="PROPROTEIN CONVERTASE P"/>
    <property type="match status" value="1"/>
</dbReference>
<dbReference type="InterPro" id="IPR013486">
    <property type="entry name" value="SpoIID/LytB"/>
</dbReference>
<proteinExistence type="predicted"/>
<dbReference type="InterPro" id="IPR013693">
    <property type="entry name" value="SpoIID/LytB_N"/>
</dbReference>
<organism evidence="3 4">
    <name type="scientific">Cellulosimicrobium cellulans</name>
    <name type="common">Arthrobacter luteus</name>
    <dbReference type="NCBI Taxonomy" id="1710"/>
    <lineage>
        <taxon>Bacteria</taxon>
        <taxon>Bacillati</taxon>
        <taxon>Actinomycetota</taxon>
        <taxon>Actinomycetes</taxon>
        <taxon>Micrococcales</taxon>
        <taxon>Promicromonosporaceae</taxon>
        <taxon>Cellulosimicrobium</taxon>
    </lineage>
</organism>
<sequence>MPTLVSGSTRSSHMHRRSLVASVVTAAMVAVLGVTSAAAAAVVTTSERVYLPPGGAVTIAGHGFGHGRGLSQWGARGAATQGVGYQDILDFYYPGTTRVTQNNAEIRVLVSADDDNEVRVVAQDGMTASDTRNTRRPIGFPGETVTQWRIVRQAEGLFLHGLVNGAWRPWSQGASSSFLGIEAPSGTVRLLLPNGTSKLYRGSVRAVEDGAAPRLRTVNALPMESYLRSVVPSESPSSWPADALRAQAVAARTYASFDRAARPSAPWHTCDTTSCQVYPGYRTYNSAGVVTTTHEASTTDAAIAGTANQVRYFGGAPAFTQFSSSNGGWTASGSLAYQVAKPDPWDAIGNPVHSWSLRVTTERLRTAYPQVGTPRYVETSRRTGDGEWGGRVVDVVIAGSSGSVTVSGSAFRSALGLRSDWWKLTGSTRLDSDTTADGRPDLVAVMNDGSLRSYEGTGDGGFAGWRQVGKGWSGMRLVVRANDLTSDGRTDVLAVDQTGVLWRYEPDGKGGFGSATKVGPGWGGFRMIVMPGDIDGDGAVDMLAIDSGGVMWQYPGRGDGSFQSRFRVGPGWGGMTAVLGGGDWTGDGRVDFVARAADGRLFLYQGGVNGGFSGRQIGTGWSGMRLLTVVDDWDGDTRPDVLASGSDGALRIYPWLGDRFGSPRVIGSAWDVVRVLS</sequence>
<feature type="domain" description="Sporulation stage II protein D amidase enhancer LytB N-terminal" evidence="2">
    <location>
        <begin position="214"/>
        <end position="310"/>
    </location>
</feature>
<name>A0ABX5XEI5_CELCE</name>
<dbReference type="Pfam" id="PF13517">
    <property type="entry name" value="FG-GAP_3"/>
    <property type="match status" value="1"/>
</dbReference>
<accession>A0ABX5XEI5</accession>
<dbReference type="SUPFAM" id="SSF69318">
    <property type="entry name" value="Integrin alpha N-terminal domain"/>
    <property type="match status" value="1"/>
</dbReference>
<dbReference type="NCBIfam" id="TIGR02669">
    <property type="entry name" value="SpoIID_LytB"/>
    <property type="match status" value="1"/>
</dbReference>
<evidence type="ECO:0000313" key="3">
    <source>
        <dbReference type="EMBL" id="QDP76435.1"/>
    </source>
</evidence>
<dbReference type="PANTHER" id="PTHR44103">
    <property type="entry name" value="PROPROTEIN CONVERTASE P"/>
    <property type="match status" value="1"/>
</dbReference>
<evidence type="ECO:0000313" key="4">
    <source>
        <dbReference type="Proteomes" id="UP000319068"/>
    </source>
</evidence>
<dbReference type="EMBL" id="CP041694">
    <property type="protein sequence ID" value="QDP76435.1"/>
    <property type="molecule type" value="Genomic_DNA"/>
</dbReference>
<gene>
    <name evidence="3" type="ORF">FOG94_16150</name>
</gene>
<dbReference type="InterPro" id="IPR028994">
    <property type="entry name" value="Integrin_alpha_N"/>
</dbReference>
<dbReference type="Proteomes" id="UP000319068">
    <property type="component" value="Chromosome"/>
</dbReference>
<reference evidence="3 4" key="1">
    <citation type="submission" date="2019-07" db="EMBL/GenBank/DDBJ databases">
        <title>Complete Genome Sequence and Methylome Analysis of Arthrobacter luteus NEB113.</title>
        <authorList>
            <person name="Fomenkov A."/>
            <person name="Anton B.P."/>
            <person name="Vincze T."/>
            <person name="Roberts R.J."/>
        </authorList>
    </citation>
    <scope>NUCLEOTIDE SEQUENCE [LARGE SCALE GENOMIC DNA]</scope>
    <source>
        <strain evidence="3 4">NEB113</strain>
    </source>
</reference>